<name>A0A2J6QUZ3_HYAVF</name>
<evidence type="ECO:0000313" key="3">
    <source>
        <dbReference type="Proteomes" id="UP000235786"/>
    </source>
</evidence>
<dbReference type="EMBL" id="KZ613969">
    <property type="protein sequence ID" value="PMD30068.1"/>
    <property type="molecule type" value="Genomic_DNA"/>
</dbReference>
<gene>
    <name evidence="2" type="ORF">L207DRAFT_573784</name>
</gene>
<protein>
    <submittedName>
        <fullName evidence="2">Uncharacterized protein</fullName>
    </submittedName>
</protein>
<dbReference type="AlphaFoldDB" id="A0A2J6QUZ3"/>
<dbReference type="OrthoDB" id="7295497at2759"/>
<sequence length="83" mass="9371">MLPVHITRRFPRWRKCPSSHRSAHIFAVCNVANLTARLTFLNPCHALAPPLALNMQDFSHENDFANEEENLPTFGSPSSGREV</sequence>
<dbReference type="Proteomes" id="UP000235786">
    <property type="component" value="Unassembled WGS sequence"/>
</dbReference>
<evidence type="ECO:0000313" key="2">
    <source>
        <dbReference type="EMBL" id="PMD30068.1"/>
    </source>
</evidence>
<reference evidence="2 3" key="1">
    <citation type="submission" date="2016-04" db="EMBL/GenBank/DDBJ databases">
        <title>A degradative enzymes factory behind the ericoid mycorrhizal symbiosis.</title>
        <authorList>
            <consortium name="DOE Joint Genome Institute"/>
            <person name="Martino E."/>
            <person name="Morin E."/>
            <person name="Grelet G."/>
            <person name="Kuo A."/>
            <person name="Kohler A."/>
            <person name="Daghino S."/>
            <person name="Barry K."/>
            <person name="Choi C."/>
            <person name="Cichocki N."/>
            <person name="Clum A."/>
            <person name="Copeland A."/>
            <person name="Hainaut M."/>
            <person name="Haridas S."/>
            <person name="Labutti K."/>
            <person name="Lindquist E."/>
            <person name="Lipzen A."/>
            <person name="Khouja H.-R."/>
            <person name="Murat C."/>
            <person name="Ohm R."/>
            <person name="Olson A."/>
            <person name="Spatafora J."/>
            <person name="Veneault-Fourrey C."/>
            <person name="Henrissat B."/>
            <person name="Grigoriev I."/>
            <person name="Martin F."/>
            <person name="Perotto S."/>
        </authorList>
    </citation>
    <scope>NUCLEOTIDE SEQUENCE [LARGE SCALE GENOMIC DNA]</scope>
    <source>
        <strain evidence="2 3">F</strain>
    </source>
</reference>
<proteinExistence type="predicted"/>
<feature type="region of interest" description="Disordered" evidence="1">
    <location>
        <begin position="64"/>
        <end position="83"/>
    </location>
</feature>
<feature type="compositionally biased region" description="Polar residues" evidence="1">
    <location>
        <begin position="73"/>
        <end position="83"/>
    </location>
</feature>
<feature type="non-terminal residue" evidence="2">
    <location>
        <position position="83"/>
    </location>
</feature>
<evidence type="ECO:0000256" key="1">
    <source>
        <dbReference type="SAM" id="MobiDB-lite"/>
    </source>
</evidence>
<keyword evidence="3" id="KW-1185">Reference proteome</keyword>
<accession>A0A2J6QUZ3</accession>
<organism evidence="2 3">
    <name type="scientific">Hyaloscypha variabilis (strain UAMH 11265 / GT02V1 / F)</name>
    <name type="common">Meliniomyces variabilis</name>
    <dbReference type="NCBI Taxonomy" id="1149755"/>
    <lineage>
        <taxon>Eukaryota</taxon>
        <taxon>Fungi</taxon>
        <taxon>Dikarya</taxon>
        <taxon>Ascomycota</taxon>
        <taxon>Pezizomycotina</taxon>
        <taxon>Leotiomycetes</taxon>
        <taxon>Helotiales</taxon>
        <taxon>Hyaloscyphaceae</taxon>
        <taxon>Hyaloscypha</taxon>
        <taxon>Hyaloscypha variabilis</taxon>
    </lineage>
</organism>